<protein>
    <submittedName>
        <fullName evidence="2">Uncharacterized protein</fullName>
    </submittedName>
</protein>
<dbReference type="Proteomes" id="UP000247620">
    <property type="component" value="Unassembled WGS sequence"/>
</dbReference>
<comment type="caution">
    <text evidence="2">The sequence shown here is derived from an EMBL/GenBank/DDBJ whole genome shotgun (WGS) entry which is preliminary data.</text>
</comment>
<name>A0A2V4HFL1_9PSED</name>
<dbReference type="AlphaFoldDB" id="A0A2V4HFL1"/>
<reference evidence="2 3" key="1">
    <citation type="submission" date="2018-06" db="EMBL/GenBank/DDBJ databases">
        <title>Pseudomonas diversity within urban Lake Michigan freshwaters.</title>
        <authorList>
            <person name="Batrich M."/>
            <person name="Hatzopoulos T."/>
            <person name="Putonti C."/>
        </authorList>
    </citation>
    <scope>NUCLEOTIDE SEQUENCE [LARGE SCALE GENOMIC DNA]</scope>
    <source>
        <strain evidence="2 3">LBp-160603</strain>
    </source>
</reference>
<feature type="region of interest" description="Disordered" evidence="1">
    <location>
        <begin position="77"/>
        <end position="96"/>
    </location>
</feature>
<accession>A0A2V4HFL1</accession>
<sequence>MTASWFNECISPFLEGCSLEYSSCSGGDFGDLERIELEGFGKLGTVEFWSKGWVGVDIYDCVLEEQVMNFLFSPEEQSSVRQGMTHPHGLQISSRT</sequence>
<organism evidence="2 3">
    <name type="scientific">Pseudomonas soli</name>
    <dbReference type="NCBI Taxonomy" id="1306993"/>
    <lineage>
        <taxon>Bacteria</taxon>
        <taxon>Pseudomonadati</taxon>
        <taxon>Pseudomonadota</taxon>
        <taxon>Gammaproteobacteria</taxon>
        <taxon>Pseudomonadales</taxon>
        <taxon>Pseudomonadaceae</taxon>
        <taxon>Pseudomonas</taxon>
    </lineage>
</organism>
<dbReference type="EMBL" id="QJRO01000046">
    <property type="protein sequence ID" value="PYB72713.1"/>
    <property type="molecule type" value="Genomic_DNA"/>
</dbReference>
<evidence type="ECO:0000313" key="3">
    <source>
        <dbReference type="Proteomes" id="UP000247620"/>
    </source>
</evidence>
<evidence type="ECO:0000256" key="1">
    <source>
        <dbReference type="SAM" id="MobiDB-lite"/>
    </source>
</evidence>
<gene>
    <name evidence="2" type="ORF">DMX07_26225</name>
</gene>
<evidence type="ECO:0000313" key="2">
    <source>
        <dbReference type="EMBL" id="PYB72713.1"/>
    </source>
</evidence>
<proteinExistence type="predicted"/>